<dbReference type="Proteomes" id="UP000030671">
    <property type="component" value="Unassembled WGS sequence"/>
</dbReference>
<dbReference type="EMBL" id="KI925457">
    <property type="protein sequence ID" value="ETW82960.1"/>
    <property type="molecule type" value="Genomic_DNA"/>
</dbReference>
<accession>W4KC93</accession>
<evidence type="ECO:0000313" key="3">
    <source>
        <dbReference type="Proteomes" id="UP000030671"/>
    </source>
</evidence>
<protein>
    <recommendedName>
        <fullName evidence="4">Secreted protein</fullName>
    </recommendedName>
</protein>
<evidence type="ECO:0008006" key="4">
    <source>
        <dbReference type="Google" id="ProtNLM"/>
    </source>
</evidence>
<dbReference type="HOGENOM" id="CLU_2292054_0_0_1"/>
<evidence type="ECO:0000313" key="2">
    <source>
        <dbReference type="EMBL" id="ETW82960.1"/>
    </source>
</evidence>
<dbReference type="AlphaFoldDB" id="W4KC93"/>
<dbReference type="KEGG" id="hir:HETIRDRAFT_163365"/>
<organism evidence="2 3">
    <name type="scientific">Heterobasidion irregulare (strain TC 32-1)</name>
    <dbReference type="NCBI Taxonomy" id="747525"/>
    <lineage>
        <taxon>Eukaryota</taxon>
        <taxon>Fungi</taxon>
        <taxon>Dikarya</taxon>
        <taxon>Basidiomycota</taxon>
        <taxon>Agaricomycotina</taxon>
        <taxon>Agaricomycetes</taxon>
        <taxon>Russulales</taxon>
        <taxon>Bondarzewiaceae</taxon>
        <taxon>Heterobasidion</taxon>
        <taxon>Heterobasidion annosum species complex</taxon>
    </lineage>
</organism>
<evidence type="ECO:0000256" key="1">
    <source>
        <dbReference type="SAM" id="SignalP"/>
    </source>
</evidence>
<gene>
    <name evidence="2" type="ORF">HETIRDRAFT_163365</name>
</gene>
<sequence>MGTMHVFIVVFASFVAAVCDLDIHRSSPIQLWGYHRRIHRHKLVWFTYHHIANACTWDNKYSNNNSSINSSNKCNCVADLVDRRSHYSAAGTSGAACCHSP</sequence>
<keyword evidence="1" id="KW-0732">Signal</keyword>
<proteinExistence type="predicted"/>
<feature type="signal peptide" evidence="1">
    <location>
        <begin position="1"/>
        <end position="20"/>
    </location>
</feature>
<keyword evidence="3" id="KW-1185">Reference proteome</keyword>
<feature type="chain" id="PRO_5004845296" description="Secreted protein" evidence="1">
    <location>
        <begin position="21"/>
        <end position="101"/>
    </location>
</feature>
<dbReference type="RefSeq" id="XP_009545258.1">
    <property type="nucleotide sequence ID" value="XM_009546963.1"/>
</dbReference>
<dbReference type="GeneID" id="20667843"/>
<name>W4KC93_HETIT</name>
<dbReference type="InParanoid" id="W4KC93"/>
<reference evidence="2 3" key="1">
    <citation type="journal article" date="2012" name="New Phytol.">
        <title>Insight into trade-off between wood decay and parasitism from the genome of a fungal forest pathogen.</title>
        <authorList>
            <person name="Olson A."/>
            <person name="Aerts A."/>
            <person name="Asiegbu F."/>
            <person name="Belbahri L."/>
            <person name="Bouzid O."/>
            <person name="Broberg A."/>
            <person name="Canback B."/>
            <person name="Coutinho P.M."/>
            <person name="Cullen D."/>
            <person name="Dalman K."/>
            <person name="Deflorio G."/>
            <person name="van Diepen L.T."/>
            <person name="Dunand C."/>
            <person name="Duplessis S."/>
            <person name="Durling M."/>
            <person name="Gonthier P."/>
            <person name="Grimwood J."/>
            <person name="Fossdal C.G."/>
            <person name="Hansson D."/>
            <person name="Henrissat B."/>
            <person name="Hietala A."/>
            <person name="Himmelstrand K."/>
            <person name="Hoffmeister D."/>
            <person name="Hogberg N."/>
            <person name="James T.Y."/>
            <person name="Karlsson M."/>
            <person name="Kohler A."/>
            <person name="Kues U."/>
            <person name="Lee Y.H."/>
            <person name="Lin Y.C."/>
            <person name="Lind M."/>
            <person name="Lindquist E."/>
            <person name="Lombard V."/>
            <person name="Lucas S."/>
            <person name="Lunden K."/>
            <person name="Morin E."/>
            <person name="Murat C."/>
            <person name="Park J."/>
            <person name="Raffaello T."/>
            <person name="Rouze P."/>
            <person name="Salamov A."/>
            <person name="Schmutz J."/>
            <person name="Solheim H."/>
            <person name="Stahlberg J."/>
            <person name="Velez H."/>
            <person name="de Vries R.P."/>
            <person name="Wiebenga A."/>
            <person name="Woodward S."/>
            <person name="Yakovlev I."/>
            <person name="Garbelotto M."/>
            <person name="Martin F."/>
            <person name="Grigoriev I.V."/>
            <person name="Stenlid J."/>
        </authorList>
    </citation>
    <scope>NUCLEOTIDE SEQUENCE [LARGE SCALE GENOMIC DNA]</scope>
    <source>
        <strain evidence="2 3">TC 32-1</strain>
    </source>
</reference>